<evidence type="ECO:0000313" key="1">
    <source>
        <dbReference type="EMBL" id="EQC57405.1"/>
    </source>
</evidence>
<name>T0S7G6_LACLC</name>
<evidence type="ECO:0000313" key="2">
    <source>
        <dbReference type="Proteomes" id="UP000015854"/>
    </source>
</evidence>
<sequence>MKRSKFFLYYISEIVIFAILLVLLSQGVQADTKGIVRPSDKYPLGAATMATFYAGENMVINTNYPTNGEFYAGHFYSGTILSSDGKTELGPGSINDLSKYTGKLPNNLDPMFISPTAFSPAITKSLAETQSLRGNQGETYHYVMGATKADEFTDNQLNSIFNNNEYKTAFTNKAYKKSNGETAHLEDIDYFKDNGVVNQSSGIQNVTTVSDYYDNLTASTYDSEGNITGYKLAVFNDAIKSVTVNSQMVKDPIWTSPSLIQININMDETKTNTGVVAVDIDGEANNGIFQNSEEVSINLLNYDSSKQKIPYIILNYHNFNQFNFENTSIFRVSAYTSEQVKRDKPDVNQFYLKDDRLNLSSTKDNAQRYNTASHIINNFNTITGGEDSTIQINNDKTDDGFSFLGTLLAPHTNISVNSTTTQGFAGNIVTGRSLYLLSDITADNAFSANFNSDGDFPGTSDLEPDANTPPRILSIDLPDNVSFSPENATTHYKFEFSLNNNIQVDPESQTMHRLDGRKVKNTFNIEQPANSSSNLWSRMNDGQWKKYEKEAIAANDQDSAQTTQLSIADVTEDLKTADGKDNYDDQTLYDGGQIDASYDVDGQQKAFIGQHLLHRNKFSFIVARKEDDLSTMSQEEIDKKYSNTMAVYTLEVHGDLLVNYPKIFDFGTYQLGTSGLANNEFRVAKGQINVENPYYLDWKLLVKNTTTEIQNNPLLLDSATDFNAQLYNLVSDTDDTWLPGAFVNLGSLKATGEQTMLVLSTEPDNSVDSNWTEVQPTSSMQFYKTDVELKFHTNRADGYVKRTGSYKLNASWELTTPNIIKNSWRISTFIDLANFKNNQMKFGMNGSVLRSWLIFRPYRHLLTLIDRVCYNVKGITDFFSFIKEAFHGKTFKSE</sequence>
<dbReference type="EMBL" id="ATBB01000144">
    <property type="protein sequence ID" value="EQC57405.1"/>
    <property type="molecule type" value="Genomic_DNA"/>
</dbReference>
<accession>T0S7G6</accession>
<comment type="caution">
    <text evidence="1">The sequence shown here is derived from an EMBL/GenBank/DDBJ whole genome shotgun (WGS) entry which is preliminary data.</text>
</comment>
<protein>
    <submittedName>
        <fullName evidence="1">Uncharacterized protein</fullName>
    </submittedName>
</protein>
<dbReference type="Proteomes" id="UP000015854">
    <property type="component" value="Unassembled WGS sequence"/>
</dbReference>
<gene>
    <name evidence="1" type="ORF">LLT6_09615</name>
</gene>
<proteinExistence type="predicted"/>
<dbReference type="AlphaFoldDB" id="T0S7G6"/>
<organism evidence="1 2">
    <name type="scientific">Lactococcus cremoris subsp. cremoris TIFN6</name>
    <dbReference type="NCBI Taxonomy" id="1234876"/>
    <lineage>
        <taxon>Bacteria</taxon>
        <taxon>Bacillati</taxon>
        <taxon>Bacillota</taxon>
        <taxon>Bacilli</taxon>
        <taxon>Lactobacillales</taxon>
        <taxon>Streptococcaceae</taxon>
        <taxon>Lactococcus</taxon>
        <taxon>Lactococcus cremoris subsp. cremoris</taxon>
    </lineage>
</organism>
<reference evidence="1 2" key="1">
    <citation type="journal article" date="2013" name="ISME J.">
        <title>Multifactorial diversity sustains microbial community stability.</title>
        <authorList>
            <person name="Erkus O."/>
            <person name="de Jager V.C."/>
            <person name="Spus M."/>
            <person name="van Alen-Boerrigter I.J."/>
            <person name="van Rijswijck I.M."/>
            <person name="Hazelwood L."/>
            <person name="Janssen P.W."/>
            <person name="van Hijum S.A."/>
            <person name="Kleerebezem M."/>
            <person name="Smid E.J."/>
        </authorList>
    </citation>
    <scope>NUCLEOTIDE SEQUENCE [LARGE SCALE GENOMIC DNA]</scope>
    <source>
        <strain evidence="1 2">TIFN6</strain>
    </source>
</reference>
<feature type="non-terminal residue" evidence="1">
    <location>
        <position position="894"/>
    </location>
</feature>